<evidence type="ECO:0000313" key="1">
    <source>
        <dbReference type="EMBL" id="CUO89324.1"/>
    </source>
</evidence>
<protein>
    <submittedName>
        <fullName evidence="1">Uncharacterized protein</fullName>
    </submittedName>
</protein>
<dbReference type="AlphaFoldDB" id="A0A174IPT4"/>
<evidence type="ECO:0000313" key="2">
    <source>
        <dbReference type="EMBL" id="CUP75102.1"/>
    </source>
</evidence>
<name>A0A174IPT4_9FIRM</name>
<organism evidence="1 3">
    <name type="scientific">Fusicatenibacter saccharivorans</name>
    <dbReference type="NCBI Taxonomy" id="1150298"/>
    <lineage>
        <taxon>Bacteria</taxon>
        <taxon>Bacillati</taxon>
        <taxon>Bacillota</taxon>
        <taxon>Clostridia</taxon>
        <taxon>Lachnospirales</taxon>
        <taxon>Lachnospiraceae</taxon>
        <taxon>Fusicatenibacter</taxon>
    </lineage>
</organism>
<dbReference type="Proteomes" id="UP000095709">
    <property type="component" value="Unassembled WGS sequence"/>
</dbReference>
<dbReference type="EMBL" id="CYYV01000019">
    <property type="protein sequence ID" value="CUO89324.1"/>
    <property type="molecule type" value="Genomic_DNA"/>
</dbReference>
<dbReference type="Proteomes" id="UP000095706">
    <property type="component" value="Unassembled WGS sequence"/>
</dbReference>
<dbReference type="EMBL" id="CZAL01000016">
    <property type="protein sequence ID" value="CUP75102.1"/>
    <property type="molecule type" value="Genomic_DNA"/>
</dbReference>
<evidence type="ECO:0000313" key="3">
    <source>
        <dbReference type="Proteomes" id="UP000095706"/>
    </source>
</evidence>
<evidence type="ECO:0000313" key="4">
    <source>
        <dbReference type="Proteomes" id="UP000095709"/>
    </source>
</evidence>
<gene>
    <name evidence="1" type="ORF">ERS852406_03099</name>
    <name evidence="2" type="ORF">ERS852498_02720</name>
</gene>
<proteinExistence type="predicted"/>
<reference evidence="3 4" key="1">
    <citation type="submission" date="2015-09" db="EMBL/GenBank/DDBJ databases">
        <authorList>
            <consortium name="Pathogen Informatics"/>
        </authorList>
    </citation>
    <scope>NUCLEOTIDE SEQUENCE [LARGE SCALE GENOMIC DNA]</scope>
    <source>
        <strain evidence="1 3">2789STDY5608849</strain>
        <strain evidence="2 4">2789STDY5834885</strain>
    </source>
</reference>
<accession>A0A174IPT4</accession>
<sequence length="53" mass="6167">MHKICAREVKTTGMETAGNQWGGTNFRKRFINFKKMLAISKKYGIIMIVSFRK</sequence>